<evidence type="ECO:0000313" key="3">
    <source>
        <dbReference type="EMBL" id="KIJ95791.1"/>
    </source>
</evidence>
<dbReference type="AlphaFoldDB" id="A0A0C9XDK0"/>
<dbReference type="InterPro" id="IPR007111">
    <property type="entry name" value="NACHT_NTPase"/>
</dbReference>
<sequence>MFNNTSDWEIHGGSYYNVSGDASISLGGGERGFKLLAKSIVASVFHNSQEHFPPPKCHPDTRKRILNDLMTLITWDLSPPILWLYGPAGAGKSAIAQSIAERCEEENPKRLASSFFFSRRTSDRNSEKHLVATISYQLAVNLPKTKPIIEEIVENDPLVFSRSVKVQLQNLVVEPLRRVSKEYSPHRFIIIDGLDECNGDANQCSILYAIREAVSGQRLPISFLIASHPEPHIRNFFNNNLFKLSQHIPLTQNSESRNDVKIFLRKEFKRICKDRGLSTTWRSYQDIQTLAEKASGHFIYPSTVIRFIDDPQHYPPMVHVT</sequence>
<gene>
    <name evidence="3" type="ORF">K443DRAFT_11140</name>
</gene>
<reference evidence="3 4" key="1">
    <citation type="submission" date="2014-04" db="EMBL/GenBank/DDBJ databases">
        <authorList>
            <consortium name="DOE Joint Genome Institute"/>
            <person name="Kuo A."/>
            <person name="Kohler A."/>
            <person name="Nagy L.G."/>
            <person name="Floudas D."/>
            <person name="Copeland A."/>
            <person name="Barry K.W."/>
            <person name="Cichocki N."/>
            <person name="Veneault-Fourrey C."/>
            <person name="LaButti K."/>
            <person name="Lindquist E.A."/>
            <person name="Lipzen A."/>
            <person name="Lundell T."/>
            <person name="Morin E."/>
            <person name="Murat C."/>
            <person name="Sun H."/>
            <person name="Tunlid A."/>
            <person name="Henrissat B."/>
            <person name="Grigoriev I.V."/>
            <person name="Hibbett D.S."/>
            <person name="Martin F."/>
            <person name="Nordberg H.P."/>
            <person name="Cantor M.N."/>
            <person name="Hua S.X."/>
        </authorList>
    </citation>
    <scope>NUCLEOTIDE SEQUENCE [LARGE SCALE GENOMIC DNA]</scope>
    <source>
        <strain evidence="3 4">LaAM-08-1</strain>
    </source>
</reference>
<dbReference type="OrthoDB" id="5967843at2759"/>
<dbReference type="Proteomes" id="UP000054477">
    <property type="component" value="Unassembled WGS sequence"/>
</dbReference>
<reference evidence="4" key="2">
    <citation type="submission" date="2015-01" db="EMBL/GenBank/DDBJ databases">
        <title>Evolutionary Origins and Diversification of the Mycorrhizal Mutualists.</title>
        <authorList>
            <consortium name="DOE Joint Genome Institute"/>
            <consortium name="Mycorrhizal Genomics Consortium"/>
            <person name="Kohler A."/>
            <person name="Kuo A."/>
            <person name="Nagy L.G."/>
            <person name="Floudas D."/>
            <person name="Copeland A."/>
            <person name="Barry K.W."/>
            <person name="Cichocki N."/>
            <person name="Veneault-Fourrey C."/>
            <person name="LaButti K."/>
            <person name="Lindquist E.A."/>
            <person name="Lipzen A."/>
            <person name="Lundell T."/>
            <person name="Morin E."/>
            <person name="Murat C."/>
            <person name="Riley R."/>
            <person name="Ohm R."/>
            <person name="Sun H."/>
            <person name="Tunlid A."/>
            <person name="Henrissat B."/>
            <person name="Grigoriev I.V."/>
            <person name="Hibbett D.S."/>
            <person name="Martin F."/>
        </authorList>
    </citation>
    <scope>NUCLEOTIDE SEQUENCE [LARGE SCALE GENOMIC DNA]</scope>
    <source>
        <strain evidence="4">LaAM-08-1</strain>
    </source>
</reference>
<dbReference type="HOGENOM" id="CLU_000288_6_10_1"/>
<dbReference type="InterPro" id="IPR056884">
    <property type="entry name" value="NPHP3-like_N"/>
</dbReference>
<accession>A0A0C9XDK0</accession>
<dbReference type="Pfam" id="PF24883">
    <property type="entry name" value="NPHP3_N"/>
    <property type="match status" value="1"/>
</dbReference>
<dbReference type="STRING" id="1095629.A0A0C9XDK0"/>
<proteinExistence type="predicted"/>
<organism evidence="3 4">
    <name type="scientific">Laccaria amethystina LaAM-08-1</name>
    <dbReference type="NCBI Taxonomy" id="1095629"/>
    <lineage>
        <taxon>Eukaryota</taxon>
        <taxon>Fungi</taxon>
        <taxon>Dikarya</taxon>
        <taxon>Basidiomycota</taxon>
        <taxon>Agaricomycotina</taxon>
        <taxon>Agaricomycetes</taxon>
        <taxon>Agaricomycetidae</taxon>
        <taxon>Agaricales</taxon>
        <taxon>Agaricineae</taxon>
        <taxon>Hydnangiaceae</taxon>
        <taxon>Laccaria</taxon>
    </lineage>
</organism>
<evidence type="ECO:0000259" key="2">
    <source>
        <dbReference type="PROSITE" id="PS50837"/>
    </source>
</evidence>
<dbReference type="PROSITE" id="PS50837">
    <property type="entry name" value="NACHT"/>
    <property type="match status" value="1"/>
</dbReference>
<dbReference type="InterPro" id="IPR027417">
    <property type="entry name" value="P-loop_NTPase"/>
</dbReference>
<name>A0A0C9XDK0_9AGAR</name>
<keyword evidence="1" id="KW-0677">Repeat</keyword>
<dbReference type="PANTHER" id="PTHR10039:SF14">
    <property type="entry name" value="NACHT DOMAIN-CONTAINING PROTEIN"/>
    <property type="match status" value="1"/>
</dbReference>
<protein>
    <recommendedName>
        <fullName evidence="2">NACHT domain-containing protein</fullName>
    </recommendedName>
</protein>
<dbReference type="Gene3D" id="3.40.50.300">
    <property type="entry name" value="P-loop containing nucleotide triphosphate hydrolases"/>
    <property type="match status" value="1"/>
</dbReference>
<dbReference type="EMBL" id="KN838743">
    <property type="protein sequence ID" value="KIJ95791.1"/>
    <property type="molecule type" value="Genomic_DNA"/>
</dbReference>
<dbReference type="PANTHER" id="PTHR10039">
    <property type="entry name" value="AMELOGENIN"/>
    <property type="match status" value="1"/>
</dbReference>
<evidence type="ECO:0000256" key="1">
    <source>
        <dbReference type="ARBA" id="ARBA00022737"/>
    </source>
</evidence>
<keyword evidence="4" id="KW-1185">Reference proteome</keyword>
<evidence type="ECO:0000313" key="4">
    <source>
        <dbReference type="Proteomes" id="UP000054477"/>
    </source>
</evidence>
<dbReference type="SUPFAM" id="SSF52540">
    <property type="entry name" value="P-loop containing nucleoside triphosphate hydrolases"/>
    <property type="match status" value="1"/>
</dbReference>
<feature type="domain" description="NACHT" evidence="2">
    <location>
        <begin position="80"/>
        <end position="196"/>
    </location>
</feature>